<keyword evidence="5" id="KW-0560">Oxidoreductase</keyword>
<evidence type="ECO:0000256" key="2">
    <source>
        <dbReference type="ARBA" id="ARBA00022692"/>
    </source>
</evidence>
<evidence type="ECO:0000259" key="6">
    <source>
        <dbReference type="Pfam" id="PF02544"/>
    </source>
</evidence>
<evidence type="ECO:0000256" key="4">
    <source>
        <dbReference type="ARBA" id="ARBA00023136"/>
    </source>
</evidence>
<dbReference type="OrthoDB" id="541710at2759"/>
<name>S9W249_SCHCR</name>
<evidence type="ECO:0000256" key="3">
    <source>
        <dbReference type="ARBA" id="ARBA00022989"/>
    </source>
</evidence>
<protein>
    <recommendedName>
        <fullName evidence="5">Polyprenal reductase</fullName>
        <ecNumber evidence="5">1.3.1.94</ecNumber>
    </recommendedName>
</protein>
<evidence type="ECO:0000256" key="5">
    <source>
        <dbReference type="RuleBase" id="RU367081"/>
    </source>
</evidence>
<dbReference type="GO" id="GO:0003865">
    <property type="term" value="F:3-oxo-5-alpha-steroid 4-dehydrogenase activity"/>
    <property type="evidence" value="ECO:0007669"/>
    <property type="project" value="TreeGrafter"/>
</dbReference>
<dbReference type="GeneID" id="25036080"/>
<dbReference type="eggNOG" id="KOG1640">
    <property type="taxonomic scope" value="Eukaryota"/>
</dbReference>
<keyword evidence="4 5" id="KW-0472">Membrane</keyword>
<evidence type="ECO:0000313" key="8">
    <source>
        <dbReference type="Proteomes" id="UP000015464"/>
    </source>
</evidence>
<dbReference type="GO" id="GO:0160198">
    <property type="term" value="F:polyprenal reductase activity"/>
    <property type="evidence" value="ECO:0007669"/>
    <property type="project" value="UniProtKB-EC"/>
</dbReference>
<dbReference type="Proteomes" id="UP000015464">
    <property type="component" value="Unassembled WGS sequence"/>
</dbReference>
<keyword evidence="5" id="KW-0256">Endoplasmic reticulum</keyword>
<dbReference type="GO" id="GO:0102389">
    <property type="term" value="F:polyprenol reductase activity"/>
    <property type="evidence" value="ECO:0007669"/>
    <property type="project" value="UniProtKB-UniRule"/>
</dbReference>
<reference evidence="7 8" key="1">
    <citation type="journal article" date="2011" name="Science">
        <title>Comparative functional genomics of the fission yeasts.</title>
        <authorList>
            <person name="Rhind N."/>
            <person name="Chen Z."/>
            <person name="Yassour M."/>
            <person name="Thompson D.A."/>
            <person name="Haas B.J."/>
            <person name="Habib N."/>
            <person name="Wapinski I."/>
            <person name="Roy S."/>
            <person name="Lin M.F."/>
            <person name="Heiman D.I."/>
            <person name="Young S.K."/>
            <person name="Furuya K."/>
            <person name="Guo Y."/>
            <person name="Pidoux A."/>
            <person name="Chen H.M."/>
            <person name="Robbertse B."/>
            <person name="Goldberg J.M."/>
            <person name="Aoki K."/>
            <person name="Bayne E.H."/>
            <person name="Berlin A.M."/>
            <person name="Desjardins C.A."/>
            <person name="Dobbs E."/>
            <person name="Dukaj L."/>
            <person name="Fan L."/>
            <person name="FitzGerald M.G."/>
            <person name="French C."/>
            <person name="Gujja S."/>
            <person name="Hansen K."/>
            <person name="Keifenheim D."/>
            <person name="Levin J.Z."/>
            <person name="Mosher R.A."/>
            <person name="Mueller C.A."/>
            <person name="Pfiffner J."/>
            <person name="Priest M."/>
            <person name="Russ C."/>
            <person name="Smialowska A."/>
            <person name="Swoboda P."/>
            <person name="Sykes S.M."/>
            <person name="Vaughn M."/>
            <person name="Vengrova S."/>
            <person name="Yoder R."/>
            <person name="Zeng Q."/>
            <person name="Allshire R."/>
            <person name="Baulcombe D."/>
            <person name="Birren B.W."/>
            <person name="Brown W."/>
            <person name="Ekwall K."/>
            <person name="Kellis M."/>
            <person name="Leatherwood J."/>
            <person name="Levin H."/>
            <person name="Margalit H."/>
            <person name="Martienssen R."/>
            <person name="Nieduszynski C.A."/>
            <person name="Spatafora J.W."/>
            <person name="Friedman N."/>
            <person name="Dalgaard J.Z."/>
            <person name="Baumann P."/>
            <person name="Niki H."/>
            <person name="Regev A."/>
            <person name="Nusbaum C."/>
        </authorList>
    </citation>
    <scope>NUCLEOTIDE SEQUENCE [LARGE SCALE GENOMIC DNA]</scope>
    <source>
        <strain evidence="8">OY26 / ATCC MYA-4695 / CBS 11777 / NBRC 106824 / NRRL Y48691</strain>
    </source>
</reference>
<dbReference type="InterPro" id="IPR001104">
    <property type="entry name" value="3-oxo-5_a-steroid_4-DH_C"/>
</dbReference>
<feature type="transmembrane region" description="Helical" evidence="5">
    <location>
        <begin position="209"/>
        <end position="229"/>
    </location>
</feature>
<evidence type="ECO:0000313" key="7">
    <source>
        <dbReference type="EMBL" id="EPY52429.1"/>
    </source>
</evidence>
<evidence type="ECO:0000256" key="1">
    <source>
        <dbReference type="ARBA" id="ARBA00004127"/>
    </source>
</evidence>
<comment type="similarity">
    <text evidence="5">Belongs to the steroid 5-alpha reductase family. Polyprenal reductase subfamily.</text>
</comment>
<keyword evidence="2 5" id="KW-0812">Transmembrane</keyword>
<dbReference type="PANTHER" id="PTHR14624">
    <property type="entry name" value="DFG10 PROTEIN"/>
    <property type="match status" value="1"/>
</dbReference>
<dbReference type="AlphaFoldDB" id="S9W249"/>
<dbReference type="RefSeq" id="XP_013022312.1">
    <property type="nucleotide sequence ID" value="XM_013166858.1"/>
</dbReference>
<comment type="pathway">
    <text evidence="5">Protein modification; protein glycosylation.</text>
</comment>
<dbReference type="Pfam" id="PF02544">
    <property type="entry name" value="Steroid_dh"/>
    <property type="match status" value="1"/>
</dbReference>
<accession>S9W249</accession>
<dbReference type="InterPro" id="IPR039698">
    <property type="entry name" value="Dfg10/SRD5A3"/>
</dbReference>
<organism evidence="7 8">
    <name type="scientific">Schizosaccharomyces cryophilus (strain OY26 / ATCC MYA-4695 / CBS 11777 / NBRC 106824 / NRRL Y48691)</name>
    <name type="common">Fission yeast</name>
    <dbReference type="NCBI Taxonomy" id="653667"/>
    <lineage>
        <taxon>Eukaryota</taxon>
        <taxon>Fungi</taxon>
        <taxon>Dikarya</taxon>
        <taxon>Ascomycota</taxon>
        <taxon>Taphrinomycotina</taxon>
        <taxon>Schizosaccharomycetes</taxon>
        <taxon>Schizosaccharomycetales</taxon>
        <taxon>Schizosaccharomycetaceae</taxon>
        <taxon>Schizosaccharomyces</taxon>
    </lineage>
</organism>
<dbReference type="EC" id="1.3.1.94" evidence="5"/>
<comment type="subcellular location">
    <subcellularLocation>
        <location evidence="1">Endomembrane system</location>
        <topology evidence="1">Multi-pass membrane protein</topology>
    </subcellularLocation>
    <subcellularLocation>
        <location evidence="5">Endoplasmic reticulum membrane</location>
    </subcellularLocation>
</comment>
<feature type="transmembrane region" description="Helical" evidence="5">
    <location>
        <begin position="142"/>
        <end position="164"/>
    </location>
</feature>
<sequence length="282" mass="33289">MLQLQLETWILLLKIEVALYFVATTTIVLVVPKIVKWKWITMYSGHEDSKRNNTPQIVSRLQVPKYWFWHFYAYTFFLVLCYVSLVLSHSWHSPVLQMAKTELLYSRKAQVSLVLFQIHMLRRLYESLRFRNSGSKMLITHYLLGYFFYSHTFLAILIACLGDYEQYAGWKQGIGLGLYIFGNVWQNASHEHLIAQKHQRSYLPLQKSGFRWIAGSHYFGEVILYTGFLCMMNHWIIWLVYGWILGSMITIATSYSQTSKQASRKPQTANSRPKWIIFPLLY</sequence>
<feature type="transmembrane region" description="Helical" evidence="5">
    <location>
        <begin position="235"/>
        <end position="255"/>
    </location>
</feature>
<proteinExistence type="inferred from homology"/>
<comment type="function">
    <text evidence="5">Plays a key role in early steps of protein N-linked glycosylation by being involved in the conversion of polyprenol into dolichol. Acts as a polyprenal reductase that mediates the reduction of polyprenal into dolichal in a NADP-dependent mechanism. Dolichols are required for the synthesis of dolichol-linked monosaccharides and the oligosaccharide precursor used for N-glycosylation.</text>
</comment>
<dbReference type="PANTHER" id="PTHR14624:SF0">
    <property type="entry name" value="POLYPRENOL REDUCTASE"/>
    <property type="match status" value="1"/>
</dbReference>
<dbReference type="EMBL" id="KE546989">
    <property type="protein sequence ID" value="EPY52429.1"/>
    <property type="molecule type" value="Genomic_DNA"/>
</dbReference>
<keyword evidence="8" id="KW-1185">Reference proteome</keyword>
<feature type="transmembrane region" description="Helical" evidence="5">
    <location>
        <begin position="71"/>
        <end position="91"/>
    </location>
</feature>
<dbReference type="HOGENOM" id="CLU_987498_0_0_1"/>
<dbReference type="STRING" id="653667.S9W249"/>
<dbReference type="GO" id="GO:0016095">
    <property type="term" value="P:polyprenol catabolic process"/>
    <property type="evidence" value="ECO:0007669"/>
    <property type="project" value="UniProtKB-UniRule"/>
</dbReference>
<feature type="domain" description="3-oxo-5-alpha-steroid 4-dehydrogenase C-terminal" evidence="6">
    <location>
        <begin position="149"/>
        <end position="238"/>
    </location>
</feature>
<keyword evidence="3 5" id="KW-1133">Transmembrane helix</keyword>
<dbReference type="PROSITE" id="PS50244">
    <property type="entry name" value="S5A_REDUCTASE"/>
    <property type="match status" value="1"/>
</dbReference>
<dbReference type="OMA" id="NASHEHL"/>
<gene>
    <name evidence="7" type="ORF">SPOG_01754</name>
</gene>
<feature type="transmembrane region" description="Helical" evidence="5">
    <location>
        <begin position="17"/>
        <end position="35"/>
    </location>
</feature>
<comment type="catalytic activity">
    <reaction evidence="5">
        <text>a di-trans,poly-cis-dolichal + NADP(+) = a di-trans,poly-cis-polyprenal + NADPH + H(+)</text>
        <dbReference type="Rhea" id="RHEA:80727"/>
        <dbReference type="Rhea" id="RHEA-COMP:19536"/>
        <dbReference type="Rhea" id="RHEA-COMP:19537"/>
        <dbReference type="ChEBI" id="CHEBI:15378"/>
        <dbReference type="ChEBI" id="CHEBI:57783"/>
        <dbReference type="ChEBI" id="CHEBI:58349"/>
        <dbReference type="ChEBI" id="CHEBI:231623"/>
        <dbReference type="ChEBI" id="CHEBI:231637"/>
        <dbReference type="EC" id="1.3.1.94"/>
    </reaction>
    <physiologicalReaction direction="right-to-left" evidence="5">
        <dbReference type="Rhea" id="RHEA:80729"/>
    </physiologicalReaction>
</comment>
<dbReference type="GO" id="GO:0006488">
    <property type="term" value="P:dolichol-linked oligosaccharide biosynthetic process"/>
    <property type="evidence" value="ECO:0007669"/>
    <property type="project" value="UniProtKB-UniRule"/>
</dbReference>
<dbReference type="UniPathway" id="UPA00378"/>
<dbReference type="GO" id="GO:0005789">
    <property type="term" value="C:endoplasmic reticulum membrane"/>
    <property type="evidence" value="ECO:0007669"/>
    <property type="project" value="UniProtKB-SubCell"/>
</dbReference>
<keyword evidence="5" id="KW-0521">NADP</keyword>